<gene>
    <name evidence="1" type="ORF">ENK37_06565</name>
</gene>
<dbReference type="InterPro" id="IPR017853">
    <property type="entry name" value="GH"/>
</dbReference>
<dbReference type="EMBL" id="DRPZ01000174">
    <property type="protein sequence ID" value="HGY09698.1"/>
    <property type="molecule type" value="Genomic_DNA"/>
</dbReference>
<dbReference type="Proteomes" id="UP000885759">
    <property type="component" value="Unassembled WGS sequence"/>
</dbReference>
<dbReference type="AlphaFoldDB" id="A0A7C4ZGN4"/>
<evidence type="ECO:0000313" key="1">
    <source>
        <dbReference type="EMBL" id="HGY09698.1"/>
    </source>
</evidence>
<protein>
    <recommendedName>
        <fullName evidence="2">Arabinogalactan endo-beta-1,4-galactanase</fullName>
    </recommendedName>
</protein>
<accession>A0A7C4ZGN4</accession>
<name>A0A7C4ZGN4_9DEIN</name>
<dbReference type="SUPFAM" id="SSF51445">
    <property type="entry name" value="(Trans)glycosidases"/>
    <property type="match status" value="1"/>
</dbReference>
<reference evidence="1" key="1">
    <citation type="journal article" date="2020" name="mSystems">
        <title>Genome- and Community-Level Interaction Insights into Carbon Utilization and Element Cycling Functions of Hydrothermarchaeota in Hydrothermal Sediment.</title>
        <authorList>
            <person name="Zhou Z."/>
            <person name="Liu Y."/>
            <person name="Xu W."/>
            <person name="Pan J."/>
            <person name="Luo Z.H."/>
            <person name="Li M."/>
        </authorList>
    </citation>
    <scope>NUCLEOTIDE SEQUENCE [LARGE SCALE GENOMIC DNA]</scope>
    <source>
        <strain evidence="1">HyVt-570</strain>
    </source>
</reference>
<comment type="caution">
    <text evidence="1">The sequence shown here is derived from an EMBL/GenBank/DDBJ whole genome shotgun (WGS) entry which is preliminary data.</text>
</comment>
<dbReference type="Gene3D" id="3.20.20.80">
    <property type="entry name" value="Glycosidases"/>
    <property type="match status" value="1"/>
</dbReference>
<proteinExistence type="predicted"/>
<sequence length="355" mass="38815">MLRNLGVTLLILCLIGLGAAQPEGARPLLGFFPSPARFTLESLVATLEGIARHADAVLLQRNVPWQDFAAGPDAASRAFEDLQNLVQLSRQRGLEPIFVVDALNGLDRRRFYDLPPAWGRAGFADPRVRRAFTSFAVRIAREFQPRYLGLGSEVNTYMAAHPADAANLVSLYRETYAAVKQASPATRVFTTFQWDELRRGRTGVDWKPVEAFAPRLDLWVISSYPCFDYPEGPPSGYYTPLASRTGKPLAVAEGGCSSKRVGRWPGSDAAQIAYLRAVHDQLGPRLAFWIYLLYNDIDANAYRSATASARDQNTLTLFASMGLADADGRPKPALAVWDAVRDELLGGAAAAPGSK</sequence>
<organism evidence="1">
    <name type="scientific">Oceanithermus profundus</name>
    <dbReference type="NCBI Taxonomy" id="187137"/>
    <lineage>
        <taxon>Bacteria</taxon>
        <taxon>Thermotogati</taxon>
        <taxon>Deinococcota</taxon>
        <taxon>Deinococci</taxon>
        <taxon>Thermales</taxon>
        <taxon>Thermaceae</taxon>
        <taxon>Oceanithermus</taxon>
    </lineage>
</organism>
<evidence type="ECO:0008006" key="2">
    <source>
        <dbReference type="Google" id="ProtNLM"/>
    </source>
</evidence>